<evidence type="ECO:0000313" key="3">
    <source>
        <dbReference type="EMBL" id="MCD5316198.1"/>
    </source>
</evidence>
<feature type="region of interest" description="Disordered" evidence="1">
    <location>
        <begin position="1"/>
        <end position="22"/>
    </location>
</feature>
<organism evidence="3 4">
    <name type="scientific">Kineosporia babensis</name>
    <dbReference type="NCBI Taxonomy" id="499548"/>
    <lineage>
        <taxon>Bacteria</taxon>
        <taxon>Bacillati</taxon>
        <taxon>Actinomycetota</taxon>
        <taxon>Actinomycetes</taxon>
        <taxon>Kineosporiales</taxon>
        <taxon>Kineosporiaceae</taxon>
        <taxon>Kineosporia</taxon>
    </lineage>
</organism>
<dbReference type="InterPro" id="IPR029058">
    <property type="entry name" value="AB_hydrolase_fold"/>
</dbReference>
<evidence type="ECO:0000313" key="4">
    <source>
        <dbReference type="Proteomes" id="UP001138997"/>
    </source>
</evidence>
<accession>A0A9X1T3Y2</accession>
<keyword evidence="3" id="KW-0378">Hydrolase</keyword>
<dbReference type="PANTHER" id="PTHR37017:SF11">
    <property type="entry name" value="ESTERASE_LIPASE_THIOESTERASE DOMAIN-CONTAINING PROTEIN"/>
    <property type="match status" value="1"/>
</dbReference>
<gene>
    <name evidence="3" type="ORF">LR394_35410</name>
</gene>
<dbReference type="GO" id="GO:0016787">
    <property type="term" value="F:hydrolase activity"/>
    <property type="evidence" value="ECO:0007669"/>
    <property type="project" value="UniProtKB-KW"/>
</dbReference>
<protein>
    <submittedName>
        <fullName evidence="3">Alpha/beta hydrolase</fullName>
    </submittedName>
</protein>
<dbReference type="Proteomes" id="UP001138997">
    <property type="component" value="Unassembled WGS sequence"/>
</dbReference>
<dbReference type="Pfam" id="PF12697">
    <property type="entry name" value="Abhydrolase_6"/>
    <property type="match status" value="1"/>
</dbReference>
<name>A0A9X1T3Y2_9ACTN</name>
<dbReference type="EMBL" id="JAJOMB010000027">
    <property type="protein sequence ID" value="MCD5316198.1"/>
    <property type="molecule type" value="Genomic_DNA"/>
</dbReference>
<dbReference type="PANTHER" id="PTHR37017">
    <property type="entry name" value="AB HYDROLASE-1 DOMAIN-CONTAINING PROTEIN-RELATED"/>
    <property type="match status" value="1"/>
</dbReference>
<dbReference type="SUPFAM" id="SSF53474">
    <property type="entry name" value="alpha/beta-Hydrolases"/>
    <property type="match status" value="1"/>
</dbReference>
<dbReference type="AlphaFoldDB" id="A0A9X1T3Y2"/>
<reference evidence="3" key="1">
    <citation type="submission" date="2021-11" db="EMBL/GenBank/DDBJ databases">
        <title>Streptomyces corallinus and Kineosporia corallina sp. nov., two new coral-derived marine actinobacteria.</title>
        <authorList>
            <person name="Buangrab K."/>
            <person name="Sutthacheep M."/>
            <person name="Yeemin T."/>
            <person name="Harunari E."/>
            <person name="Igarashi Y."/>
            <person name="Sripreechasak P."/>
            <person name="Kanchanasin P."/>
            <person name="Tanasupawat S."/>
            <person name="Phongsopitanun W."/>
        </authorList>
    </citation>
    <scope>NUCLEOTIDE SEQUENCE</scope>
    <source>
        <strain evidence="3">JCM 31032</strain>
    </source>
</reference>
<sequence>MLQERGHRVVTPQLPSDRPGHGAAANAQAVLEAIGSPDGQEIVLVGHSAGGLTIPMVAQHLPVLHMIFVAALLPVPGLSVSEDFEADAGAEVAGFTWTTRADGLLEMDHEVARHHFFHDCPAGPTDAALAQLRLQTPTTLEEKSPLDAWPHVTSDYVVCSRDRVLAPAWQQRIAEERLGVEPVTIASGHSPALACPEELADRLEELAVRRSERTPAA</sequence>
<proteinExistence type="predicted"/>
<dbReference type="Gene3D" id="3.40.50.1820">
    <property type="entry name" value="alpha/beta hydrolase"/>
    <property type="match status" value="1"/>
</dbReference>
<feature type="domain" description="AB hydrolase-1" evidence="2">
    <location>
        <begin position="5"/>
        <end position="201"/>
    </location>
</feature>
<dbReference type="InterPro" id="IPR052897">
    <property type="entry name" value="Sec-Metab_Biosynth_Hydrolase"/>
</dbReference>
<dbReference type="InterPro" id="IPR000073">
    <property type="entry name" value="AB_hydrolase_1"/>
</dbReference>
<evidence type="ECO:0000259" key="2">
    <source>
        <dbReference type="Pfam" id="PF12697"/>
    </source>
</evidence>
<evidence type="ECO:0000256" key="1">
    <source>
        <dbReference type="SAM" id="MobiDB-lite"/>
    </source>
</evidence>
<keyword evidence="4" id="KW-1185">Reference proteome</keyword>
<comment type="caution">
    <text evidence="3">The sequence shown here is derived from an EMBL/GenBank/DDBJ whole genome shotgun (WGS) entry which is preliminary data.</text>
</comment>